<keyword evidence="1 3" id="KW-0413">Isomerase</keyword>
<name>A0AAJ1X398_9ACTN</name>
<organism evidence="3 4">
    <name type="scientific">Nocardioides zeae</name>
    <dbReference type="NCBI Taxonomy" id="1457234"/>
    <lineage>
        <taxon>Bacteria</taxon>
        <taxon>Bacillati</taxon>
        <taxon>Actinomycetota</taxon>
        <taxon>Actinomycetes</taxon>
        <taxon>Propionibacteriales</taxon>
        <taxon>Nocardioidaceae</taxon>
        <taxon>Nocardioides</taxon>
    </lineage>
</organism>
<dbReference type="Proteomes" id="UP001239215">
    <property type="component" value="Unassembled WGS sequence"/>
</dbReference>
<dbReference type="EC" id="5.3.2.6" evidence="3"/>
<evidence type="ECO:0000256" key="1">
    <source>
        <dbReference type="ARBA" id="ARBA00023235"/>
    </source>
</evidence>
<accession>A0AAJ1X398</accession>
<dbReference type="Gene3D" id="3.30.429.10">
    <property type="entry name" value="Macrophage Migration Inhibitory Factor"/>
    <property type="match status" value="1"/>
</dbReference>
<proteinExistence type="predicted"/>
<dbReference type="AlphaFoldDB" id="A0AAJ1X398"/>
<dbReference type="InterPro" id="IPR004370">
    <property type="entry name" value="4-OT-like_dom"/>
</dbReference>
<reference evidence="3" key="1">
    <citation type="submission" date="2023-07" db="EMBL/GenBank/DDBJ databases">
        <title>Functional and genomic diversity of the sorghum phyllosphere microbiome.</title>
        <authorList>
            <person name="Shade A."/>
        </authorList>
    </citation>
    <scope>NUCLEOTIDE SEQUENCE</scope>
    <source>
        <strain evidence="3">SORGH_AS_1067</strain>
    </source>
</reference>
<dbReference type="NCBIfam" id="NF002571">
    <property type="entry name" value="PRK02220.1"/>
    <property type="match status" value="1"/>
</dbReference>
<dbReference type="Pfam" id="PF01361">
    <property type="entry name" value="Tautomerase"/>
    <property type="match status" value="1"/>
</dbReference>
<evidence type="ECO:0000313" key="4">
    <source>
        <dbReference type="Proteomes" id="UP001239215"/>
    </source>
</evidence>
<dbReference type="SUPFAM" id="SSF55331">
    <property type="entry name" value="Tautomerase/MIF"/>
    <property type="match status" value="1"/>
</dbReference>
<dbReference type="GO" id="GO:0016853">
    <property type="term" value="F:isomerase activity"/>
    <property type="evidence" value="ECO:0007669"/>
    <property type="project" value="UniProtKB-KW"/>
</dbReference>
<gene>
    <name evidence="3" type="ORF">QE405_002728</name>
</gene>
<evidence type="ECO:0000313" key="3">
    <source>
        <dbReference type="EMBL" id="MDQ1105444.1"/>
    </source>
</evidence>
<feature type="domain" description="4-oxalocrotonate tautomerase-like" evidence="2">
    <location>
        <begin position="2"/>
        <end position="59"/>
    </location>
</feature>
<protein>
    <submittedName>
        <fullName evidence="3">4-oxalocrotonate tautomerase</fullName>
        <ecNumber evidence="3">5.3.2.6</ecNumber>
    </submittedName>
</protein>
<comment type="caution">
    <text evidence="3">The sequence shown here is derived from an EMBL/GenBank/DDBJ whole genome shotgun (WGS) entry which is preliminary data.</text>
</comment>
<dbReference type="InterPro" id="IPR014347">
    <property type="entry name" value="Tautomerase/MIF_sf"/>
</dbReference>
<evidence type="ECO:0000259" key="2">
    <source>
        <dbReference type="Pfam" id="PF01361"/>
    </source>
</evidence>
<dbReference type="EMBL" id="JAUTAN010000001">
    <property type="protein sequence ID" value="MDQ1105444.1"/>
    <property type="molecule type" value="Genomic_DNA"/>
</dbReference>
<dbReference type="RefSeq" id="WP_373459465.1">
    <property type="nucleotide sequence ID" value="NZ_JAUTAN010000001.1"/>
</dbReference>
<sequence>MPHVAITLAAGRTSEQVRGLLREVHQAVARTTGARDEHIRVVVHEVPRTHWSTADTTIAEMDAQLSENLPVSPSATQSQEQS</sequence>